<dbReference type="PANTHER" id="PTHR45856">
    <property type="entry name" value="ALPHA/BETA-HYDROLASES SUPERFAMILY PROTEIN"/>
    <property type="match status" value="1"/>
</dbReference>
<dbReference type="PANTHER" id="PTHR45856:SF24">
    <property type="entry name" value="FUNGAL LIPASE-LIKE DOMAIN-CONTAINING PROTEIN"/>
    <property type="match status" value="1"/>
</dbReference>
<organism evidence="2 3">
    <name type="scientific">Paenibacillus swuensis</name>
    <dbReference type="NCBI Taxonomy" id="1178515"/>
    <lineage>
        <taxon>Bacteria</taxon>
        <taxon>Bacillati</taxon>
        <taxon>Bacillota</taxon>
        <taxon>Bacilli</taxon>
        <taxon>Bacillales</taxon>
        <taxon>Paenibacillaceae</taxon>
        <taxon>Paenibacillus</taxon>
    </lineage>
</organism>
<dbReference type="CDD" id="cd00519">
    <property type="entry name" value="Lipase_3"/>
    <property type="match status" value="1"/>
</dbReference>
<dbReference type="Proteomes" id="UP000076927">
    <property type="component" value="Chromosome"/>
</dbReference>
<dbReference type="AlphaFoldDB" id="A0A172TNJ7"/>
<feature type="domain" description="Fungal lipase-type" evidence="1">
    <location>
        <begin position="65"/>
        <end position="195"/>
    </location>
</feature>
<proteinExistence type="predicted"/>
<reference evidence="2 3" key="1">
    <citation type="submission" date="2015-01" db="EMBL/GenBank/DDBJ databases">
        <title>Paenibacillus swuensis/DY6/whole genome sequencing.</title>
        <authorList>
            <person name="Kim M.K."/>
            <person name="Srinivasan S."/>
            <person name="Lee J.-J."/>
        </authorList>
    </citation>
    <scope>NUCLEOTIDE SEQUENCE [LARGE SCALE GENOMIC DNA]</scope>
    <source>
        <strain evidence="2 3">DY6</strain>
    </source>
</reference>
<dbReference type="GO" id="GO:0006629">
    <property type="term" value="P:lipid metabolic process"/>
    <property type="evidence" value="ECO:0007669"/>
    <property type="project" value="InterPro"/>
</dbReference>
<accession>A0A172TNJ7</accession>
<dbReference type="InterPro" id="IPR051218">
    <property type="entry name" value="Sec_MonoDiacylglyc_Lipase"/>
</dbReference>
<dbReference type="KEGG" id="pswu:SY83_01060"/>
<evidence type="ECO:0000313" key="2">
    <source>
        <dbReference type="EMBL" id="ANE48631.1"/>
    </source>
</evidence>
<evidence type="ECO:0000313" key="3">
    <source>
        <dbReference type="Proteomes" id="UP000076927"/>
    </source>
</evidence>
<gene>
    <name evidence="2" type="ORF">SY83_01060</name>
</gene>
<dbReference type="STRING" id="1178515.SY83_01060"/>
<protein>
    <recommendedName>
        <fullName evidence="1">Fungal lipase-type domain-containing protein</fullName>
    </recommendedName>
</protein>
<dbReference type="InterPro" id="IPR002921">
    <property type="entry name" value="Fungal_lipase-type"/>
</dbReference>
<dbReference type="InterPro" id="IPR029058">
    <property type="entry name" value="AB_hydrolase_fold"/>
</dbReference>
<dbReference type="PATRIC" id="fig|1178515.4.peg.184"/>
<keyword evidence="3" id="KW-1185">Reference proteome</keyword>
<dbReference type="Gene3D" id="3.40.50.1820">
    <property type="entry name" value="alpha/beta hydrolase"/>
    <property type="match status" value="1"/>
</dbReference>
<name>A0A172TNJ7_9BACL</name>
<sequence length="257" mass="28191">MLKGPAARRAILFAGLCEQAYTQYKRGGNYVLAGGYKQVGVFRGTLLDSKKELYGFVLESANEFVIAFRGTDSAEDWVSDSMAGQVPFRFVRNGGKTHSGFTALYASMRQDILRTLRGLPSGKPLYITGHSLGGALATLCAVDVAVHSKFSRPRIYTFGSPRVGNDAFAAKFNRLIRVSRRIANTQDIVPSLPPRVYRSAQTRQVFQYAHVKGEVPISFRKGGIAANHALRNYFAAIRLKSPAYADALCNKNPGFCP</sequence>
<dbReference type="EMBL" id="CP011388">
    <property type="protein sequence ID" value="ANE48631.1"/>
    <property type="molecule type" value="Genomic_DNA"/>
</dbReference>
<dbReference type="SUPFAM" id="SSF53474">
    <property type="entry name" value="alpha/beta-Hydrolases"/>
    <property type="match status" value="1"/>
</dbReference>
<evidence type="ECO:0000259" key="1">
    <source>
        <dbReference type="Pfam" id="PF01764"/>
    </source>
</evidence>
<dbReference type="Pfam" id="PF01764">
    <property type="entry name" value="Lipase_3"/>
    <property type="match status" value="1"/>
</dbReference>